<dbReference type="KEGG" id="hyh:D3Y59_18080"/>
<gene>
    <name evidence="2" type="ORF">D3Y59_18080</name>
</gene>
<evidence type="ECO:0000256" key="1">
    <source>
        <dbReference type="SAM" id="MobiDB-lite"/>
    </source>
</evidence>
<feature type="region of interest" description="Disordered" evidence="1">
    <location>
        <begin position="52"/>
        <end position="89"/>
    </location>
</feature>
<dbReference type="EMBL" id="CP032320">
    <property type="protein sequence ID" value="AYA39093.1"/>
    <property type="molecule type" value="Genomic_DNA"/>
</dbReference>
<geneLocation type="plasmid" evidence="2 3">
    <name>unnamed3</name>
</geneLocation>
<dbReference type="Proteomes" id="UP000262802">
    <property type="component" value="Plasmid unnamed3"/>
</dbReference>
<evidence type="ECO:0000313" key="2">
    <source>
        <dbReference type="EMBL" id="AYA39093.1"/>
    </source>
</evidence>
<name>A0A3B7R6T8_9BACT</name>
<keyword evidence="3" id="KW-1185">Reference proteome</keyword>
<sequence length="89" mass="9899">MQKLAIEIRYTHDKGGVLRGVSFETGGVAFRGQEVGYKGAQLREALAAPVRPAMEPEVERKARPEVSTIVPQPAPPERPKQTHRKGRRQ</sequence>
<evidence type="ECO:0000313" key="3">
    <source>
        <dbReference type="Proteomes" id="UP000262802"/>
    </source>
</evidence>
<proteinExistence type="predicted"/>
<dbReference type="AlphaFoldDB" id="A0A3B7R6T8"/>
<organism evidence="2 3">
    <name type="scientific">Hymenobacter oligotrophus</name>
    <dbReference type="NCBI Taxonomy" id="2319843"/>
    <lineage>
        <taxon>Bacteria</taxon>
        <taxon>Pseudomonadati</taxon>
        <taxon>Bacteroidota</taxon>
        <taxon>Cytophagia</taxon>
        <taxon>Cytophagales</taxon>
        <taxon>Hymenobacteraceae</taxon>
        <taxon>Hymenobacter</taxon>
    </lineage>
</organism>
<protein>
    <submittedName>
        <fullName evidence="2">Uncharacterized protein</fullName>
    </submittedName>
</protein>
<keyword evidence="2" id="KW-0614">Plasmid</keyword>
<reference evidence="2 3" key="1">
    <citation type="submission" date="2018-09" db="EMBL/GenBank/DDBJ databases">
        <title>Hymenobacter medium sp. nov., isolated from R2A medium.</title>
        <authorList>
            <person name="Yingchao G."/>
        </authorList>
    </citation>
    <scope>NUCLEOTIDE SEQUENCE [LARGE SCALE GENOMIC DNA]</scope>
    <source>
        <strain evidence="3">sh-6</strain>
        <plasmid evidence="2 3">unnamed3</plasmid>
    </source>
</reference>
<accession>A0A3B7R6T8</accession>